<comment type="subcellular location">
    <subcellularLocation>
        <location evidence="2">Membrane</location>
    </subcellularLocation>
</comment>
<dbReference type="Pfam" id="PF00512">
    <property type="entry name" value="HisKA"/>
    <property type="match status" value="1"/>
</dbReference>
<gene>
    <name evidence="11" type="ORF">DAMNIGENAA_17280</name>
</gene>
<dbReference type="CDD" id="cd06225">
    <property type="entry name" value="HAMP"/>
    <property type="match status" value="1"/>
</dbReference>
<dbReference type="RefSeq" id="WP_281793552.1">
    <property type="nucleotide sequence ID" value="NZ_BSDR01000001.1"/>
</dbReference>
<keyword evidence="8" id="KW-1133">Transmembrane helix</keyword>
<keyword evidence="12" id="KW-1185">Reference proteome</keyword>
<evidence type="ECO:0000259" key="10">
    <source>
        <dbReference type="PROSITE" id="PS50885"/>
    </source>
</evidence>
<dbReference type="SMART" id="SM00304">
    <property type="entry name" value="HAMP"/>
    <property type="match status" value="1"/>
</dbReference>
<dbReference type="FunFam" id="3.30.565.10:FF:000006">
    <property type="entry name" value="Sensor histidine kinase WalK"/>
    <property type="match status" value="1"/>
</dbReference>
<comment type="catalytic activity">
    <reaction evidence="1">
        <text>ATP + protein L-histidine = ADP + protein N-phospho-L-histidine.</text>
        <dbReference type="EC" id="2.7.13.3"/>
    </reaction>
</comment>
<accession>A0A9W6FTM5</accession>
<evidence type="ECO:0000256" key="7">
    <source>
        <dbReference type="ARBA" id="ARBA00023012"/>
    </source>
</evidence>
<keyword evidence="6" id="KW-0418">Kinase</keyword>
<evidence type="ECO:0000256" key="8">
    <source>
        <dbReference type="SAM" id="Phobius"/>
    </source>
</evidence>
<dbReference type="EC" id="2.7.13.3" evidence="3"/>
<keyword evidence="8" id="KW-0812">Transmembrane</keyword>
<evidence type="ECO:0000256" key="1">
    <source>
        <dbReference type="ARBA" id="ARBA00000085"/>
    </source>
</evidence>
<dbReference type="PROSITE" id="PS50109">
    <property type="entry name" value="HIS_KIN"/>
    <property type="match status" value="1"/>
</dbReference>
<dbReference type="InterPro" id="IPR003660">
    <property type="entry name" value="HAMP_dom"/>
</dbReference>
<reference evidence="11" key="1">
    <citation type="submission" date="2022-12" db="EMBL/GenBank/DDBJ databases">
        <title>Reference genome sequencing for broad-spectrum identification of bacterial and archaeal isolates by mass spectrometry.</title>
        <authorList>
            <person name="Sekiguchi Y."/>
            <person name="Tourlousse D.M."/>
        </authorList>
    </citation>
    <scope>NUCLEOTIDE SEQUENCE</scope>
    <source>
        <strain evidence="11">ASRB1</strain>
    </source>
</reference>
<dbReference type="Pfam" id="PF02518">
    <property type="entry name" value="HATPase_c"/>
    <property type="match status" value="1"/>
</dbReference>
<dbReference type="PRINTS" id="PR00344">
    <property type="entry name" value="BCTRLSENSOR"/>
</dbReference>
<dbReference type="Gene3D" id="1.10.287.130">
    <property type="match status" value="1"/>
</dbReference>
<dbReference type="SUPFAM" id="SSF55874">
    <property type="entry name" value="ATPase domain of HSP90 chaperone/DNA topoisomerase II/histidine kinase"/>
    <property type="match status" value="1"/>
</dbReference>
<dbReference type="Gene3D" id="3.30.565.10">
    <property type="entry name" value="Histidine kinase-like ATPase, C-terminal domain"/>
    <property type="match status" value="1"/>
</dbReference>
<dbReference type="PANTHER" id="PTHR43711">
    <property type="entry name" value="TWO-COMPONENT HISTIDINE KINASE"/>
    <property type="match status" value="1"/>
</dbReference>
<dbReference type="AlphaFoldDB" id="A0A9W6FTM5"/>
<dbReference type="CDD" id="cd00082">
    <property type="entry name" value="HisKA"/>
    <property type="match status" value="1"/>
</dbReference>
<dbReference type="Gene3D" id="6.10.340.10">
    <property type="match status" value="1"/>
</dbReference>
<organism evidence="11 12">
    <name type="scientific">Desulforhabdus amnigena</name>
    <dbReference type="NCBI Taxonomy" id="40218"/>
    <lineage>
        <taxon>Bacteria</taxon>
        <taxon>Pseudomonadati</taxon>
        <taxon>Thermodesulfobacteriota</taxon>
        <taxon>Syntrophobacteria</taxon>
        <taxon>Syntrophobacterales</taxon>
        <taxon>Syntrophobacteraceae</taxon>
        <taxon>Desulforhabdus</taxon>
    </lineage>
</organism>
<dbReference type="InterPro" id="IPR036097">
    <property type="entry name" value="HisK_dim/P_sf"/>
</dbReference>
<dbReference type="GO" id="GO:0016020">
    <property type="term" value="C:membrane"/>
    <property type="evidence" value="ECO:0007669"/>
    <property type="project" value="UniProtKB-SubCell"/>
</dbReference>
<dbReference type="SUPFAM" id="SSF158472">
    <property type="entry name" value="HAMP domain-like"/>
    <property type="match status" value="1"/>
</dbReference>
<evidence type="ECO:0000256" key="4">
    <source>
        <dbReference type="ARBA" id="ARBA00022553"/>
    </source>
</evidence>
<evidence type="ECO:0000259" key="9">
    <source>
        <dbReference type="PROSITE" id="PS50109"/>
    </source>
</evidence>
<feature type="transmembrane region" description="Helical" evidence="8">
    <location>
        <begin position="176"/>
        <end position="197"/>
    </location>
</feature>
<dbReference type="InterPro" id="IPR050736">
    <property type="entry name" value="Sensor_HK_Regulatory"/>
</dbReference>
<keyword evidence="8" id="KW-0472">Membrane</keyword>
<dbReference type="InterPro" id="IPR003594">
    <property type="entry name" value="HATPase_dom"/>
</dbReference>
<evidence type="ECO:0000256" key="3">
    <source>
        <dbReference type="ARBA" id="ARBA00012438"/>
    </source>
</evidence>
<evidence type="ECO:0000256" key="2">
    <source>
        <dbReference type="ARBA" id="ARBA00004370"/>
    </source>
</evidence>
<dbReference type="Pfam" id="PF00672">
    <property type="entry name" value="HAMP"/>
    <property type="match status" value="1"/>
</dbReference>
<keyword evidence="7" id="KW-0902">Two-component regulatory system</keyword>
<sequence length="498" mass="55184">MRLTIFWRAILAQSILIALILGISFYSHSKLNEITQLGASILSVDSSCITEEKQFLKSFLTEIRNAEKYLLFRDKTLNSAFTKAGKEFTESLEKVSSLVDTPWEKETLAKIVSSHDLYTAEIERAVSSKRPEKNKGERAQISDDILDMTNALIRFREGVIADKTAKARDQAASAAGMINLVAFKGILGAVLLAYLFARGVSSPLRKLAREMRRVGQGEFTRSVNIKAPKEVHDLAKTFNWMTDKLAELDKLKSDFTAHVSHELRTPLTAIKEGTSLLLEEIPGPLTPSQKEIVEVVSSHCEHLFQSISSILDLSRMKAQMIEYELVPCDLSGLIRQSIQKVELIARSRRIQLDIAHMDELPITVADEKRIQQVLDNLLSNALKFTPEGGRISVEGFLSKDFSSGQQQLQVRVSDTGEGIPKEERERIFNPFYQSPSGNGKGKQGTGLGLAIARYIIEGHKGAIWAESELGKGSAFIFTLPVVPPVGESPMPELQSISG</sequence>
<evidence type="ECO:0000313" key="11">
    <source>
        <dbReference type="EMBL" id="GLI34295.1"/>
    </source>
</evidence>
<dbReference type="InterPro" id="IPR003661">
    <property type="entry name" value="HisK_dim/P_dom"/>
</dbReference>
<feature type="transmembrane region" description="Helical" evidence="8">
    <location>
        <begin position="6"/>
        <end position="26"/>
    </location>
</feature>
<dbReference type="SMART" id="SM00387">
    <property type="entry name" value="HATPase_c"/>
    <property type="match status" value="1"/>
</dbReference>
<dbReference type="PROSITE" id="PS50885">
    <property type="entry name" value="HAMP"/>
    <property type="match status" value="1"/>
</dbReference>
<dbReference type="InterPro" id="IPR004358">
    <property type="entry name" value="Sig_transdc_His_kin-like_C"/>
</dbReference>
<feature type="domain" description="Histidine kinase" evidence="9">
    <location>
        <begin position="258"/>
        <end position="483"/>
    </location>
</feature>
<name>A0A9W6FTM5_9BACT</name>
<keyword evidence="4" id="KW-0597">Phosphoprotein</keyword>
<evidence type="ECO:0000313" key="12">
    <source>
        <dbReference type="Proteomes" id="UP001144372"/>
    </source>
</evidence>
<keyword evidence="5" id="KW-0808">Transferase</keyword>
<dbReference type="SMART" id="SM00388">
    <property type="entry name" value="HisKA"/>
    <property type="match status" value="1"/>
</dbReference>
<evidence type="ECO:0000256" key="5">
    <source>
        <dbReference type="ARBA" id="ARBA00022679"/>
    </source>
</evidence>
<feature type="domain" description="HAMP" evidence="10">
    <location>
        <begin position="198"/>
        <end position="250"/>
    </location>
</feature>
<comment type="caution">
    <text evidence="11">The sequence shown here is derived from an EMBL/GenBank/DDBJ whole genome shotgun (WGS) entry which is preliminary data.</text>
</comment>
<proteinExistence type="predicted"/>
<dbReference type="GO" id="GO:0000155">
    <property type="term" value="F:phosphorelay sensor kinase activity"/>
    <property type="evidence" value="ECO:0007669"/>
    <property type="project" value="InterPro"/>
</dbReference>
<dbReference type="PANTHER" id="PTHR43711:SF31">
    <property type="entry name" value="HISTIDINE KINASE"/>
    <property type="match status" value="1"/>
</dbReference>
<dbReference type="EMBL" id="BSDR01000001">
    <property type="protein sequence ID" value="GLI34295.1"/>
    <property type="molecule type" value="Genomic_DNA"/>
</dbReference>
<dbReference type="CDD" id="cd16922">
    <property type="entry name" value="HATPase_EvgS-ArcB-TorS-like"/>
    <property type="match status" value="1"/>
</dbReference>
<dbReference type="Proteomes" id="UP001144372">
    <property type="component" value="Unassembled WGS sequence"/>
</dbReference>
<dbReference type="InterPro" id="IPR036890">
    <property type="entry name" value="HATPase_C_sf"/>
</dbReference>
<evidence type="ECO:0000256" key="6">
    <source>
        <dbReference type="ARBA" id="ARBA00022777"/>
    </source>
</evidence>
<dbReference type="InterPro" id="IPR005467">
    <property type="entry name" value="His_kinase_dom"/>
</dbReference>
<dbReference type="SUPFAM" id="SSF47384">
    <property type="entry name" value="Homodimeric domain of signal transducing histidine kinase"/>
    <property type="match status" value="1"/>
</dbReference>
<protein>
    <recommendedName>
        <fullName evidence="3">histidine kinase</fullName>
        <ecNumber evidence="3">2.7.13.3</ecNumber>
    </recommendedName>
</protein>